<keyword evidence="2" id="KW-1185">Reference proteome</keyword>
<accession>A0A9J6RI77</accession>
<proteinExistence type="predicted"/>
<evidence type="ECO:0000313" key="1">
    <source>
        <dbReference type="EMBL" id="MCZ0864066.1"/>
    </source>
</evidence>
<organism evidence="1 2">
    <name type="scientific">Dasania phycosphaerae</name>
    <dbReference type="NCBI Taxonomy" id="2950436"/>
    <lineage>
        <taxon>Bacteria</taxon>
        <taxon>Pseudomonadati</taxon>
        <taxon>Pseudomonadota</taxon>
        <taxon>Gammaproteobacteria</taxon>
        <taxon>Cellvibrionales</taxon>
        <taxon>Spongiibacteraceae</taxon>
        <taxon>Dasania</taxon>
    </lineage>
</organism>
<protein>
    <submittedName>
        <fullName evidence="1">Uncharacterized protein</fullName>
    </submittedName>
</protein>
<comment type="caution">
    <text evidence="1">The sequence shown here is derived from an EMBL/GenBank/DDBJ whole genome shotgun (WGS) entry which is preliminary data.</text>
</comment>
<dbReference type="AlphaFoldDB" id="A0A9J6RI77"/>
<reference evidence="1 2" key="1">
    <citation type="submission" date="2022-12" db="EMBL/GenBank/DDBJ databases">
        <title>Dasania phycosphaerae sp. nov., isolated from particulate material of the south coast of Korea.</title>
        <authorList>
            <person name="Jiang Y."/>
        </authorList>
    </citation>
    <scope>NUCLEOTIDE SEQUENCE [LARGE SCALE GENOMIC DNA]</scope>
    <source>
        <strain evidence="1 2">GY-19</strain>
    </source>
</reference>
<dbReference type="Proteomes" id="UP001069090">
    <property type="component" value="Unassembled WGS sequence"/>
</dbReference>
<name>A0A9J6RI77_9GAMM</name>
<sequence>MLELEGQENDKRVSVQLMSTESAILAAASRIYAAYISNGSVEPGQEGAFMQAAIKQAAKMSVVVDDFIKAEDEL</sequence>
<gene>
    <name evidence="1" type="ORF">O0V09_02570</name>
</gene>
<dbReference type="EMBL" id="JAPTGG010000002">
    <property type="protein sequence ID" value="MCZ0864066.1"/>
    <property type="molecule type" value="Genomic_DNA"/>
</dbReference>
<evidence type="ECO:0000313" key="2">
    <source>
        <dbReference type="Proteomes" id="UP001069090"/>
    </source>
</evidence>
<dbReference type="RefSeq" id="WP_258330224.1">
    <property type="nucleotide sequence ID" value="NZ_JAPTGG010000002.1"/>
</dbReference>